<keyword evidence="6 13" id="KW-0472">Membrane</keyword>
<comment type="catalytic activity">
    <reaction evidence="10">
        <text>L-threonyl-[protein] + ATP = O-phospho-L-threonyl-[protein] + ADP + H(+)</text>
        <dbReference type="Rhea" id="RHEA:46608"/>
        <dbReference type="Rhea" id="RHEA-COMP:11060"/>
        <dbReference type="Rhea" id="RHEA-COMP:11605"/>
        <dbReference type="ChEBI" id="CHEBI:15378"/>
        <dbReference type="ChEBI" id="CHEBI:30013"/>
        <dbReference type="ChEBI" id="CHEBI:30616"/>
        <dbReference type="ChEBI" id="CHEBI:61977"/>
        <dbReference type="ChEBI" id="CHEBI:456216"/>
        <dbReference type="EC" id="2.7.11.1"/>
    </reaction>
</comment>
<feature type="compositionally biased region" description="Basic residues" evidence="12">
    <location>
        <begin position="255"/>
        <end position="265"/>
    </location>
</feature>
<gene>
    <name evidence="14" type="ORF">F3Y22_tig00110482pilonHSYRG00438</name>
</gene>
<feature type="compositionally biased region" description="Low complexity" evidence="12">
    <location>
        <begin position="245"/>
        <end position="254"/>
    </location>
</feature>
<comment type="subcellular location">
    <subcellularLocation>
        <location evidence="1">Membrane</location>
        <topology evidence="1">Single-pass type I membrane protein</topology>
    </subcellularLocation>
</comment>
<protein>
    <recommendedName>
        <fullName evidence="2">non-specific serine/threonine protein kinase</fullName>
        <ecNumber evidence="2">2.7.11.1</ecNumber>
    </recommendedName>
</protein>
<evidence type="ECO:0000256" key="6">
    <source>
        <dbReference type="ARBA" id="ARBA00023136"/>
    </source>
</evidence>
<feature type="transmembrane region" description="Helical" evidence="13">
    <location>
        <begin position="192"/>
        <end position="219"/>
    </location>
</feature>
<keyword evidence="15" id="KW-1185">Reference proteome</keyword>
<evidence type="ECO:0000313" key="15">
    <source>
        <dbReference type="Proteomes" id="UP000436088"/>
    </source>
</evidence>
<dbReference type="Proteomes" id="UP000436088">
    <property type="component" value="Unassembled WGS sequence"/>
</dbReference>
<evidence type="ECO:0000256" key="1">
    <source>
        <dbReference type="ARBA" id="ARBA00004479"/>
    </source>
</evidence>
<keyword evidence="4" id="KW-0732">Signal</keyword>
<feature type="compositionally biased region" description="Basic and acidic residues" evidence="12">
    <location>
        <begin position="274"/>
        <end position="285"/>
    </location>
</feature>
<comment type="catalytic activity">
    <reaction evidence="11">
        <text>L-seryl-[protein] + ATP = O-phospho-L-seryl-[protein] + ADP + H(+)</text>
        <dbReference type="Rhea" id="RHEA:17989"/>
        <dbReference type="Rhea" id="RHEA-COMP:9863"/>
        <dbReference type="Rhea" id="RHEA-COMP:11604"/>
        <dbReference type="ChEBI" id="CHEBI:15378"/>
        <dbReference type="ChEBI" id="CHEBI:29999"/>
        <dbReference type="ChEBI" id="CHEBI:30616"/>
        <dbReference type="ChEBI" id="CHEBI:83421"/>
        <dbReference type="ChEBI" id="CHEBI:456216"/>
        <dbReference type="EC" id="2.7.11.1"/>
    </reaction>
</comment>
<name>A0A6A3ADG6_HIBSY</name>
<dbReference type="EMBL" id="VEPZ02001007">
    <property type="protein sequence ID" value="KAE8702604.1"/>
    <property type="molecule type" value="Genomic_DNA"/>
</dbReference>
<dbReference type="InterPro" id="IPR009091">
    <property type="entry name" value="RCC1/BLIP-II"/>
</dbReference>
<reference evidence="14" key="1">
    <citation type="submission" date="2019-09" db="EMBL/GenBank/DDBJ databases">
        <title>Draft genome information of white flower Hibiscus syriacus.</title>
        <authorList>
            <person name="Kim Y.-M."/>
        </authorList>
    </citation>
    <scope>NUCLEOTIDE SEQUENCE [LARGE SCALE GENOMIC DNA]</scope>
    <source>
        <strain evidence="14">YM2019G1</strain>
    </source>
</reference>
<accession>A0A6A3ADG6</accession>
<evidence type="ECO:0000256" key="7">
    <source>
        <dbReference type="ARBA" id="ARBA00023157"/>
    </source>
</evidence>
<keyword evidence="8" id="KW-0675">Receptor</keyword>
<evidence type="ECO:0000256" key="10">
    <source>
        <dbReference type="ARBA" id="ARBA00047899"/>
    </source>
</evidence>
<evidence type="ECO:0000256" key="9">
    <source>
        <dbReference type="ARBA" id="ARBA00023180"/>
    </source>
</evidence>
<keyword evidence="5 13" id="KW-1133">Transmembrane helix</keyword>
<comment type="caution">
    <text evidence="14">The sequence shown here is derived from an EMBL/GenBank/DDBJ whole genome shotgun (WGS) entry which is preliminary data.</text>
</comment>
<dbReference type="AlphaFoldDB" id="A0A6A3ADG6"/>
<feature type="region of interest" description="Disordered" evidence="12">
    <location>
        <begin position="233"/>
        <end position="285"/>
    </location>
</feature>
<dbReference type="GO" id="GO:0016020">
    <property type="term" value="C:membrane"/>
    <property type="evidence" value="ECO:0007669"/>
    <property type="project" value="UniProtKB-SubCell"/>
</dbReference>
<evidence type="ECO:0000256" key="11">
    <source>
        <dbReference type="ARBA" id="ARBA00048679"/>
    </source>
</evidence>
<organism evidence="14 15">
    <name type="scientific">Hibiscus syriacus</name>
    <name type="common">Rose of Sharon</name>
    <dbReference type="NCBI Taxonomy" id="106335"/>
    <lineage>
        <taxon>Eukaryota</taxon>
        <taxon>Viridiplantae</taxon>
        <taxon>Streptophyta</taxon>
        <taxon>Embryophyta</taxon>
        <taxon>Tracheophyta</taxon>
        <taxon>Spermatophyta</taxon>
        <taxon>Magnoliopsida</taxon>
        <taxon>eudicotyledons</taxon>
        <taxon>Gunneridae</taxon>
        <taxon>Pentapetalae</taxon>
        <taxon>rosids</taxon>
        <taxon>malvids</taxon>
        <taxon>Malvales</taxon>
        <taxon>Malvaceae</taxon>
        <taxon>Malvoideae</taxon>
        <taxon>Hibiscus</taxon>
    </lineage>
</organism>
<proteinExistence type="predicted"/>
<keyword evidence="7" id="KW-1015">Disulfide bond</keyword>
<dbReference type="EC" id="2.7.11.1" evidence="2"/>
<dbReference type="Gene3D" id="2.130.10.30">
    <property type="entry name" value="Regulator of chromosome condensation 1/beta-lactamase-inhibitor protein II"/>
    <property type="match status" value="1"/>
</dbReference>
<evidence type="ECO:0000256" key="13">
    <source>
        <dbReference type="SAM" id="Phobius"/>
    </source>
</evidence>
<evidence type="ECO:0000313" key="14">
    <source>
        <dbReference type="EMBL" id="KAE8702604.1"/>
    </source>
</evidence>
<evidence type="ECO:0000256" key="5">
    <source>
        <dbReference type="ARBA" id="ARBA00022989"/>
    </source>
</evidence>
<evidence type="ECO:0000256" key="8">
    <source>
        <dbReference type="ARBA" id="ARBA00023170"/>
    </source>
</evidence>
<sequence>MGKITSGFGFSCGIVLSENNRMTCWGRDNSKGQLNVPLNKGLNFASGLALGEDFSCAIRRSNGTVVCWSSINETTVEGIELESIVSGLNFTCGLTTSNFSIVCWGPGWPGNYGLASNANELPLGAVILPGLCVQSPCNECGLYAQSSKLWFGTGNICKPSPCFNFNTPSPLSLPPPAPPPEVLKQSSPWRRWLLSFVIVGAVGVSLGICSIIYCFWTVVCCGRKKVHNSVQPTITRTGSSGGPGSNNSPSSRSFSIRRHSSRAMKRQISGTSSKHADRAEEFSLA</sequence>
<dbReference type="PANTHER" id="PTHR47460">
    <property type="entry name" value="SERINE/THREONINE-PROTEIN KINASE-LIKE PROTEIN ACR4"/>
    <property type="match status" value="1"/>
</dbReference>
<keyword evidence="3 13" id="KW-0812">Transmembrane</keyword>
<evidence type="ECO:0000256" key="3">
    <source>
        <dbReference type="ARBA" id="ARBA00022692"/>
    </source>
</evidence>
<evidence type="ECO:0000256" key="4">
    <source>
        <dbReference type="ARBA" id="ARBA00022729"/>
    </source>
</evidence>
<evidence type="ECO:0000256" key="2">
    <source>
        <dbReference type="ARBA" id="ARBA00012513"/>
    </source>
</evidence>
<dbReference type="GO" id="GO:0004674">
    <property type="term" value="F:protein serine/threonine kinase activity"/>
    <property type="evidence" value="ECO:0007669"/>
    <property type="project" value="UniProtKB-KW"/>
</dbReference>
<dbReference type="SUPFAM" id="SSF50985">
    <property type="entry name" value="RCC1/BLIP-II"/>
    <property type="match status" value="1"/>
</dbReference>
<keyword evidence="9" id="KW-0325">Glycoprotein</keyword>
<evidence type="ECO:0000256" key="12">
    <source>
        <dbReference type="SAM" id="MobiDB-lite"/>
    </source>
</evidence>
<dbReference type="PANTHER" id="PTHR47460:SF1">
    <property type="entry name" value="SERINE_THREONINE-PROTEIN KINASE-LIKE PROTEIN ACR4"/>
    <property type="match status" value="1"/>
</dbReference>